<evidence type="ECO:0000256" key="4">
    <source>
        <dbReference type="ARBA" id="ARBA00022679"/>
    </source>
</evidence>
<comment type="caution">
    <text evidence="9">The sequence shown here is derived from an EMBL/GenBank/DDBJ whole genome shotgun (WGS) entry which is preliminary data.</text>
</comment>
<evidence type="ECO:0000256" key="7">
    <source>
        <dbReference type="ARBA" id="ARBA00023136"/>
    </source>
</evidence>
<dbReference type="GO" id="GO:0009103">
    <property type="term" value="P:lipopolysaccharide biosynthetic process"/>
    <property type="evidence" value="ECO:0007669"/>
    <property type="project" value="UniProtKB-ARBA"/>
</dbReference>
<dbReference type="GO" id="GO:0016763">
    <property type="term" value="F:pentosyltransferase activity"/>
    <property type="evidence" value="ECO:0007669"/>
    <property type="project" value="TreeGrafter"/>
</dbReference>
<gene>
    <name evidence="9" type="ORF">DB30_02425</name>
</gene>
<evidence type="ECO:0000256" key="8">
    <source>
        <dbReference type="SAM" id="Phobius"/>
    </source>
</evidence>
<feature type="transmembrane region" description="Helical" evidence="8">
    <location>
        <begin position="169"/>
        <end position="198"/>
    </location>
</feature>
<evidence type="ECO:0000256" key="3">
    <source>
        <dbReference type="ARBA" id="ARBA00022676"/>
    </source>
</evidence>
<keyword evidence="4" id="KW-0808">Transferase</keyword>
<organism evidence="9 10">
    <name type="scientific">Enhygromyxa salina</name>
    <dbReference type="NCBI Taxonomy" id="215803"/>
    <lineage>
        <taxon>Bacteria</taxon>
        <taxon>Pseudomonadati</taxon>
        <taxon>Myxococcota</taxon>
        <taxon>Polyangia</taxon>
        <taxon>Nannocystales</taxon>
        <taxon>Nannocystaceae</taxon>
        <taxon>Enhygromyxa</taxon>
    </lineage>
</organism>
<name>A0A0C2CKT0_9BACT</name>
<feature type="transmembrane region" description="Helical" evidence="8">
    <location>
        <begin position="119"/>
        <end position="140"/>
    </location>
</feature>
<evidence type="ECO:0000256" key="6">
    <source>
        <dbReference type="ARBA" id="ARBA00022989"/>
    </source>
</evidence>
<sequence>MFWSLLAAAVLSRLIWVVWVHPPRDHVFSDMAHYVYRARLVANFEVHPGMREMVWQAWGTHALLAIPMLLMGPGESALEFAGLIWAGCSAATVVLGYLLGVQVLPHGRANGVQAGRPHWPAAALGTVLVVWVPLVSHAGFFISETPYTCVLLAMTLGVVRLIQTGRGAVWTGIFAAFAFVLRPQSAVFLLLLGAAWLWDRRHRDADRIRGSWSRRVNLRVALLFALPLALALALSVIRVRVYTGSFGGVAENGSMNLTAGRCHNIVTRAYSSQSDLESAQRTGEPAADRRISLPGFRALGRKGPEHPLALRPALGGESIDLVGYIGDAKVHREIRKRCYAATGNAGQLRYSVTNMALLWVVARPWPESSDRRAPQLLPLAVRGRDIAAVLAPVSLLGMIIALLGWAQAHSATPAKRDRQAGLGVCALQFLSILIISALFFGAPRLRVPYDPYALLVALALVSRGISWLTDRLRQA</sequence>
<feature type="transmembrane region" description="Helical" evidence="8">
    <location>
        <begin position="452"/>
        <end position="469"/>
    </location>
</feature>
<dbReference type="InterPro" id="IPR050297">
    <property type="entry name" value="LipidA_mod_glycosyltrf_83"/>
</dbReference>
<comment type="subcellular location">
    <subcellularLocation>
        <location evidence="1">Cell membrane</location>
        <topology evidence="1">Multi-pass membrane protein</topology>
    </subcellularLocation>
</comment>
<evidence type="ECO:0000313" key="9">
    <source>
        <dbReference type="EMBL" id="KIG11821.1"/>
    </source>
</evidence>
<evidence type="ECO:0000313" key="10">
    <source>
        <dbReference type="Proteomes" id="UP000031599"/>
    </source>
</evidence>
<feature type="transmembrane region" description="Helical" evidence="8">
    <location>
        <begin position="218"/>
        <end position="237"/>
    </location>
</feature>
<keyword evidence="5 8" id="KW-0812">Transmembrane</keyword>
<feature type="transmembrane region" description="Helical" evidence="8">
    <location>
        <begin position="147"/>
        <end position="163"/>
    </location>
</feature>
<evidence type="ECO:0000256" key="2">
    <source>
        <dbReference type="ARBA" id="ARBA00022475"/>
    </source>
</evidence>
<evidence type="ECO:0000256" key="1">
    <source>
        <dbReference type="ARBA" id="ARBA00004651"/>
    </source>
</evidence>
<feature type="transmembrane region" description="Helical" evidence="8">
    <location>
        <begin position="53"/>
        <end position="70"/>
    </location>
</feature>
<feature type="transmembrane region" description="Helical" evidence="8">
    <location>
        <begin position="386"/>
        <end position="408"/>
    </location>
</feature>
<keyword evidence="3" id="KW-0328">Glycosyltransferase</keyword>
<evidence type="ECO:0000256" key="5">
    <source>
        <dbReference type="ARBA" id="ARBA00022692"/>
    </source>
</evidence>
<dbReference type="PANTHER" id="PTHR33908:SF11">
    <property type="entry name" value="MEMBRANE PROTEIN"/>
    <property type="match status" value="1"/>
</dbReference>
<accession>A0A0C2CKT0</accession>
<feature type="transmembrane region" description="Helical" evidence="8">
    <location>
        <begin position="77"/>
        <end position="99"/>
    </location>
</feature>
<evidence type="ECO:0008006" key="11">
    <source>
        <dbReference type="Google" id="ProtNLM"/>
    </source>
</evidence>
<reference evidence="9 10" key="1">
    <citation type="submission" date="2014-12" db="EMBL/GenBank/DDBJ databases">
        <title>Genome assembly of Enhygromyxa salina DSM 15201.</title>
        <authorList>
            <person name="Sharma G."/>
            <person name="Subramanian S."/>
        </authorList>
    </citation>
    <scope>NUCLEOTIDE SEQUENCE [LARGE SCALE GENOMIC DNA]</scope>
    <source>
        <strain evidence="9 10">DSM 15201</strain>
    </source>
</reference>
<dbReference type="EMBL" id="JMCC02000175">
    <property type="protein sequence ID" value="KIG11821.1"/>
    <property type="molecule type" value="Genomic_DNA"/>
</dbReference>
<feature type="transmembrane region" description="Helical" evidence="8">
    <location>
        <begin position="420"/>
        <end position="440"/>
    </location>
</feature>
<protein>
    <recommendedName>
        <fullName evidence="11">Glycosyltransferase RgtA/B/C/D-like domain-containing protein</fullName>
    </recommendedName>
</protein>
<keyword evidence="6 8" id="KW-1133">Transmembrane helix</keyword>
<dbReference type="AlphaFoldDB" id="A0A0C2CKT0"/>
<proteinExistence type="predicted"/>
<keyword evidence="2" id="KW-1003">Cell membrane</keyword>
<dbReference type="Proteomes" id="UP000031599">
    <property type="component" value="Unassembled WGS sequence"/>
</dbReference>
<dbReference type="PANTHER" id="PTHR33908">
    <property type="entry name" value="MANNOSYLTRANSFERASE YKCB-RELATED"/>
    <property type="match status" value="1"/>
</dbReference>
<keyword evidence="7 8" id="KW-0472">Membrane</keyword>
<dbReference type="GO" id="GO:0005886">
    <property type="term" value="C:plasma membrane"/>
    <property type="evidence" value="ECO:0007669"/>
    <property type="project" value="UniProtKB-SubCell"/>
</dbReference>